<accession>A0A6N6N6J4</accession>
<reference evidence="7 8" key="1">
    <citation type="journal article" date="2017" name="Int. J. Syst. Evol. Microbiol.">
        <title>Desulfovibrio senegalensis sp. nov., a mesophilic sulfate reducer isolated from marine sediment.</title>
        <authorList>
            <person name="Thioye A."/>
            <person name="Gam Z.B.A."/>
            <person name="Mbengue M."/>
            <person name="Cayol J.L."/>
            <person name="Joseph-Bartoli M."/>
            <person name="Toure-Kane C."/>
            <person name="Labat M."/>
        </authorList>
    </citation>
    <scope>NUCLEOTIDE SEQUENCE [LARGE SCALE GENOMIC DNA]</scope>
    <source>
        <strain evidence="7 8">DSM 101509</strain>
    </source>
</reference>
<dbReference type="InterPro" id="IPR018211">
    <property type="entry name" value="ADH_Fe_CS"/>
</dbReference>
<dbReference type="InterPro" id="IPR056798">
    <property type="entry name" value="ADH_Fe_C"/>
</dbReference>
<dbReference type="PANTHER" id="PTHR11496:SF102">
    <property type="entry name" value="ALCOHOL DEHYDROGENASE 4"/>
    <property type="match status" value="1"/>
</dbReference>
<dbReference type="InterPro" id="IPR001670">
    <property type="entry name" value="ADH_Fe/GldA"/>
</dbReference>
<dbReference type="GO" id="GO:0004022">
    <property type="term" value="F:alcohol dehydrogenase (NAD+) activity"/>
    <property type="evidence" value="ECO:0007669"/>
    <property type="project" value="TreeGrafter"/>
</dbReference>
<comment type="similarity">
    <text evidence="2">Belongs to the iron-containing alcohol dehydrogenase family.</text>
</comment>
<evidence type="ECO:0000313" key="8">
    <source>
        <dbReference type="Proteomes" id="UP000438699"/>
    </source>
</evidence>
<dbReference type="PANTHER" id="PTHR11496">
    <property type="entry name" value="ALCOHOL DEHYDROGENASE"/>
    <property type="match status" value="1"/>
</dbReference>
<evidence type="ECO:0000256" key="4">
    <source>
        <dbReference type="ARBA" id="ARBA00023027"/>
    </source>
</evidence>
<evidence type="ECO:0000313" key="7">
    <source>
        <dbReference type="EMBL" id="KAB1443358.1"/>
    </source>
</evidence>
<evidence type="ECO:0000256" key="1">
    <source>
        <dbReference type="ARBA" id="ARBA00001962"/>
    </source>
</evidence>
<dbReference type="PROSITE" id="PS00060">
    <property type="entry name" value="ADH_IRON_2"/>
    <property type="match status" value="1"/>
</dbReference>
<dbReference type="FunFam" id="3.40.50.1970:FF:000003">
    <property type="entry name" value="Alcohol dehydrogenase, iron-containing"/>
    <property type="match status" value="1"/>
</dbReference>
<dbReference type="Proteomes" id="UP000438699">
    <property type="component" value="Unassembled WGS sequence"/>
</dbReference>
<keyword evidence="4" id="KW-0520">NAD</keyword>
<sequence>MNRSPIWRKTMRTYDILPTQATFPGEVITGFDQAEQLAAKARQFGNRGMLVHGQSMRRRGKVSKITANTPTGMELETWEYSGGEPTRTQLLALIDAIRTSNVDWIAGLGGGSILDLTKAAALHAPQHSIAQLFDAEIPATAASMPFIAIPTTAGTGAEATTVAVITDPETGIKQSLRSPRMMARLVILDPALLKSLPPHVIAHAGMDALTQAIESYVSNKATWFSRKLALKATAMLYENLPALFENGGTDRIAARNMLQGSFLAGVAFSSSGLGAVHGLAGPLGGSYGIPHGHACAACLPYVLNYNRTQMAHDYKTLSTLVGQDLLVGIAALLARLGLQNPFKGRTLNDLDTIVQAVLSSASTQCNPREMNETDARALVRELFTY</sequence>
<gene>
    <name evidence="7" type="ORF">F8A88_03625</name>
</gene>
<keyword evidence="3" id="KW-0560">Oxidoreductase</keyword>
<dbReference type="Gene3D" id="1.20.1090.10">
    <property type="entry name" value="Dehydroquinate synthase-like - alpha domain"/>
    <property type="match status" value="1"/>
</dbReference>
<dbReference type="Pfam" id="PF25137">
    <property type="entry name" value="ADH_Fe_C"/>
    <property type="match status" value="1"/>
</dbReference>
<dbReference type="EMBL" id="WAIE01000001">
    <property type="protein sequence ID" value="KAB1443358.1"/>
    <property type="molecule type" value="Genomic_DNA"/>
</dbReference>
<evidence type="ECO:0000259" key="6">
    <source>
        <dbReference type="Pfam" id="PF25137"/>
    </source>
</evidence>
<dbReference type="Gene3D" id="3.40.50.1970">
    <property type="match status" value="1"/>
</dbReference>
<name>A0A6N6N6J4_9BACT</name>
<comment type="caution">
    <text evidence="7">The sequence shown here is derived from an EMBL/GenBank/DDBJ whole genome shotgun (WGS) entry which is preliminary data.</text>
</comment>
<organism evidence="7 8">
    <name type="scientific">Pseudodesulfovibrio senegalensis</name>
    <dbReference type="NCBI Taxonomy" id="1721087"/>
    <lineage>
        <taxon>Bacteria</taxon>
        <taxon>Pseudomonadati</taxon>
        <taxon>Thermodesulfobacteriota</taxon>
        <taxon>Desulfovibrionia</taxon>
        <taxon>Desulfovibrionales</taxon>
        <taxon>Desulfovibrionaceae</taxon>
    </lineage>
</organism>
<dbReference type="AlphaFoldDB" id="A0A6N6N6J4"/>
<proteinExistence type="inferred from homology"/>
<dbReference type="InterPro" id="IPR039697">
    <property type="entry name" value="Alcohol_dehydrogenase_Fe"/>
</dbReference>
<evidence type="ECO:0000256" key="2">
    <source>
        <dbReference type="ARBA" id="ARBA00007358"/>
    </source>
</evidence>
<feature type="domain" description="Alcohol dehydrogenase iron-type/glycerol dehydrogenase GldA" evidence="5">
    <location>
        <begin position="24"/>
        <end position="190"/>
    </location>
</feature>
<dbReference type="Pfam" id="PF00465">
    <property type="entry name" value="Fe-ADH"/>
    <property type="match status" value="1"/>
</dbReference>
<protein>
    <submittedName>
        <fullName evidence="7">Iron-containing alcohol dehydrogenase</fullName>
    </submittedName>
</protein>
<dbReference type="CDD" id="cd08551">
    <property type="entry name" value="Fe-ADH"/>
    <property type="match status" value="1"/>
</dbReference>
<dbReference type="GO" id="GO:0046872">
    <property type="term" value="F:metal ion binding"/>
    <property type="evidence" value="ECO:0007669"/>
    <property type="project" value="InterPro"/>
</dbReference>
<comment type="cofactor">
    <cofactor evidence="1">
        <name>Fe cation</name>
        <dbReference type="ChEBI" id="CHEBI:24875"/>
    </cofactor>
</comment>
<keyword evidence="8" id="KW-1185">Reference proteome</keyword>
<evidence type="ECO:0000256" key="3">
    <source>
        <dbReference type="ARBA" id="ARBA00023002"/>
    </source>
</evidence>
<feature type="domain" description="Fe-containing alcohol dehydrogenase-like C-terminal" evidence="6">
    <location>
        <begin position="202"/>
        <end position="381"/>
    </location>
</feature>
<dbReference type="SUPFAM" id="SSF56796">
    <property type="entry name" value="Dehydroquinate synthase-like"/>
    <property type="match status" value="1"/>
</dbReference>
<evidence type="ECO:0000259" key="5">
    <source>
        <dbReference type="Pfam" id="PF00465"/>
    </source>
</evidence>